<name>T1C2W7_9ZZZZ</name>
<dbReference type="InterPro" id="IPR058792">
    <property type="entry name" value="Beta-barrel_RND_2"/>
</dbReference>
<accession>T1C2W7</accession>
<comment type="caution">
    <text evidence="3">The sequence shown here is derived from an EMBL/GenBank/DDBJ whole genome shotgun (WGS) entry which is preliminary data.</text>
</comment>
<organism evidence="3">
    <name type="scientific">mine drainage metagenome</name>
    <dbReference type="NCBI Taxonomy" id="410659"/>
    <lineage>
        <taxon>unclassified sequences</taxon>
        <taxon>metagenomes</taxon>
        <taxon>ecological metagenomes</taxon>
    </lineage>
</organism>
<dbReference type="AlphaFoldDB" id="T1C2W7"/>
<evidence type="ECO:0000259" key="2">
    <source>
        <dbReference type="Pfam" id="PF25973"/>
    </source>
</evidence>
<gene>
    <name evidence="3" type="ORF">B1A_01534</name>
</gene>
<proteinExistence type="predicted"/>
<dbReference type="EMBL" id="AUZX01001162">
    <property type="protein sequence ID" value="EQD79806.1"/>
    <property type="molecule type" value="Genomic_DNA"/>
</dbReference>
<dbReference type="InterPro" id="IPR006143">
    <property type="entry name" value="RND_pump_MFP"/>
</dbReference>
<dbReference type="GO" id="GO:1990281">
    <property type="term" value="C:efflux pump complex"/>
    <property type="evidence" value="ECO:0007669"/>
    <property type="project" value="TreeGrafter"/>
</dbReference>
<dbReference type="Pfam" id="PF25954">
    <property type="entry name" value="Beta-barrel_RND_2"/>
    <property type="match status" value="1"/>
</dbReference>
<dbReference type="Gene3D" id="2.40.30.170">
    <property type="match status" value="1"/>
</dbReference>
<dbReference type="InterPro" id="IPR058647">
    <property type="entry name" value="BSH_CzcB-like"/>
</dbReference>
<evidence type="ECO:0000259" key="1">
    <source>
        <dbReference type="Pfam" id="PF25954"/>
    </source>
</evidence>
<reference evidence="3" key="2">
    <citation type="journal article" date="2014" name="ISME J.">
        <title>Microbial stratification in low pH oxic and suboxic macroscopic growths along an acid mine drainage.</title>
        <authorList>
            <person name="Mendez-Garcia C."/>
            <person name="Mesa V."/>
            <person name="Sprenger R.R."/>
            <person name="Richter M."/>
            <person name="Diez M.S."/>
            <person name="Solano J."/>
            <person name="Bargiela R."/>
            <person name="Golyshina O.V."/>
            <person name="Manteca A."/>
            <person name="Ramos J.L."/>
            <person name="Gallego J.R."/>
            <person name="Llorente I."/>
            <person name="Martins Dos Santos V.A."/>
            <person name="Jensen O.N."/>
            <person name="Pelaez A.I."/>
            <person name="Sanchez J."/>
            <person name="Ferrer M."/>
        </authorList>
    </citation>
    <scope>NUCLEOTIDE SEQUENCE</scope>
</reference>
<evidence type="ECO:0000313" key="3">
    <source>
        <dbReference type="EMBL" id="EQD79806.1"/>
    </source>
</evidence>
<dbReference type="Gene3D" id="1.10.287.470">
    <property type="entry name" value="Helix hairpin bin"/>
    <property type="match status" value="1"/>
</dbReference>
<dbReference type="SUPFAM" id="SSF111369">
    <property type="entry name" value="HlyD-like secretion proteins"/>
    <property type="match status" value="1"/>
</dbReference>
<dbReference type="Pfam" id="PF25973">
    <property type="entry name" value="BSH_CzcB"/>
    <property type="match status" value="1"/>
</dbReference>
<feature type="domain" description="CzcB-like barrel-sandwich hybrid" evidence="2">
    <location>
        <begin position="9"/>
        <end position="155"/>
    </location>
</feature>
<dbReference type="NCBIfam" id="TIGR01730">
    <property type="entry name" value="RND_mfp"/>
    <property type="match status" value="1"/>
</dbReference>
<reference evidence="3" key="1">
    <citation type="submission" date="2013-08" db="EMBL/GenBank/DDBJ databases">
        <authorList>
            <person name="Mendez C."/>
            <person name="Richter M."/>
            <person name="Ferrer M."/>
            <person name="Sanchez J."/>
        </authorList>
    </citation>
    <scope>NUCLEOTIDE SEQUENCE</scope>
</reference>
<protein>
    <submittedName>
        <fullName evidence="3">Acriflavin resistance protein</fullName>
    </submittedName>
</protein>
<dbReference type="GO" id="GO:0015562">
    <property type="term" value="F:efflux transmembrane transporter activity"/>
    <property type="evidence" value="ECO:0007669"/>
    <property type="project" value="TreeGrafter"/>
</dbReference>
<feature type="non-terminal residue" evidence="3">
    <location>
        <position position="1"/>
    </location>
</feature>
<dbReference type="PANTHER" id="PTHR30469">
    <property type="entry name" value="MULTIDRUG RESISTANCE PROTEIN MDTA"/>
    <property type="match status" value="1"/>
</dbReference>
<sequence>AGYVVARRETTVSSRITGMIRAVYVQEGMAVRHGQVLARLAARTARANVLLARRQLRAEQALVESAQAQLALDRKNWFRIRSVFRKGLESRSARDAARAAVALDRAGLRHDQADVAAARSELALARIILNHTVIRAPFTGIVTAKYAHRGEMISPAAVGGFTKTGICELVDMQSLEMDVDVNESFIDRVHAGEPTRVVLNAYPDWNIPAHVISVVPTANKNKGTVKVRVAFQHLDS</sequence>
<feature type="domain" description="CusB-like beta-barrel" evidence="1">
    <location>
        <begin position="178"/>
        <end position="231"/>
    </location>
</feature>
<dbReference type="Gene3D" id="2.40.50.100">
    <property type="match status" value="1"/>
</dbReference>
<dbReference type="PANTHER" id="PTHR30469:SF38">
    <property type="entry name" value="HLYD FAMILY SECRETION PROTEIN"/>
    <property type="match status" value="1"/>
</dbReference>